<dbReference type="InterPro" id="IPR031325">
    <property type="entry name" value="RHS_repeat"/>
</dbReference>
<dbReference type="InterPro" id="IPR050708">
    <property type="entry name" value="T6SS_VgrG/RHS"/>
</dbReference>
<dbReference type="Gene3D" id="2.180.10.10">
    <property type="entry name" value="RHS repeat-associated core"/>
    <property type="match status" value="2"/>
</dbReference>
<dbReference type="EMBL" id="JAVXZY010000010">
    <property type="protein sequence ID" value="MDT9001574.1"/>
    <property type="molecule type" value="Genomic_DNA"/>
</dbReference>
<organism evidence="1 2">
    <name type="scientific">Roseateles aquae</name>
    <dbReference type="NCBI Taxonomy" id="3077235"/>
    <lineage>
        <taxon>Bacteria</taxon>
        <taxon>Pseudomonadati</taxon>
        <taxon>Pseudomonadota</taxon>
        <taxon>Betaproteobacteria</taxon>
        <taxon>Burkholderiales</taxon>
        <taxon>Sphaerotilaceae</taxon>
        <taxon>Roseateles</taxon>
    </lineage>
</organism>
<dbReference type="PANTHER" id="PTHR32305">
    <property type="match status" value="1"/>
</dbReference>
<reference evidence="1" key="1">
    <citation type="submission" date="2023-09" db="EMBL/GenBank/DDBJ databases">
        <title>Paucibacter sp. APW11 Genome sequencing and assembly.</title>
        <authorList>
            <person name="Kim I."/>
        </authorList>
    </citation>
    <scope>NUCLEOTIDE SEQUENCE</scope>
    <source>
        <strain evidence="1">APW11</strain>
    </source>
</reference>
<dbReference type="Pfam" id="PF05593">
    <property type="entry name" value="RHS_repeat"/>
    <property type="match status" value="2"/>
</dbReference>
<evidence type="ECO:0000313" key="2">
    <source>
        <dbReference type="Proteomes" id="UP001246372"/>
    </source>
</evidence>
<name>A0ABU3PGH3_9BURK</name>
<dbReference type="Proteomes" id="UP001246372">
    <property type="component" value="Unassembled WGS sequence"/>
</dbReference>
<evidence type="ECO:0000313" key="1">
    <source>
        <dbReference type="EMBL" id="MDT9001574.1"/>
    </source>
</evidence>
<accession>A0ABU3PGH3</accession>
<evidence type="ECO:0008006" key="3">
    <source>
        <dbReference type="Google" id="ProtNLM"/>
    </source>
</evidence>
<keyword evidence="2" id="KW-1185">Reference proteome</keyword>
<dbReference type="PROSITE" id="PS51257">
    <property type="entry name" value="PROKAR_LIPOPROTEIN"/>
    <property type="match status" value="1"/>
</dbReference>
<sequence length="810" mass="87877">MKSIFICTDLLMPFKGALIIGALLACVNASSAISILTSSKLDFPGAPVASSESIEAAIIENKEGYCEGFLCSDFTGPTQCIRVQRGFGICVRPFIRFWTTTGPEPDAAAIGVYCDSGQILQYSLGQQQYTDLCEKLYFIDDKTKKKKPCGGQFGNPIHALTGSKTSRFELGVNGFANLLTLTFDSAHRQATTSSIALPTLTISGVSPPWFLSTHKALLFSSDAKVLAMRGDGSVLMFNNFEPDVDVHEILSPVEGGYILKDQNSGNLELYDSTGRIIRIDQKTGQSLLFHYGTETGLYNGKSAQYIQRLTDSFGRGVDFSYEGVTSDQVGLRLKAIRSTPESEITFSWGASDNLIKIDWPDSTNTKLLYEREDLPWALTGYRDQNNARYATYSYSSNGLATGTELAGGVNRFTVAYQKEPGILADIDEDLEWAITYISLSWIEPEAPMVTAPSGASISLAAKMVANQPMPTGKSQPAGSGCSASTSAQEYDINGNLSWQQDFNGYRRCFAYDQNRKLEIARVEGLPADSACGIPLSAGATLPSGSRKISTRYHPDWNDVVRLAEPRRLTTSVYNGQPDPFNSGATLYCAPGSATLLNASPIVVLCKQVDQATLDADGSKGFAAPLDATVPARVQQWTYNQHGQVLTATDTLNNKTTYTYYPSTTADHTAGDLATVTNSLGQVTSFAQYEPLGNWLSMTDPNGTATTRTFDARQRLISTSTGGATIGYAYWPTGLLKRTTLPDASSVSYEYDDAHRLTAVADSLGNRIEYILDSAGNLTAEKVTDPKGQLARQLTRSFDALNRVQQQIGRD</sequence>
<comment type="caution">
    <text evidence="1">The sequence shown here is derived from an EMBL/GenBank/DDBJ whole genome shotgun (WGS) entry which is preliminary data.</text>
</comment>
<protein>
    <recommendedName>
        <fullName evidence="3">YD repeat-containing protein</fullName>
    </recommendedName>
</protein>
<proteinExistence type="predicted"/>
<gene>
    <name evidence="1" type="ORF">RQP53_20020</name>
</gene>
<dbReference type="RefSeq" id="WP_315652461.1">
    <property type="nucleotide sequence ID" value="NZ_JAVXZY010000010.1"/>
</dbReference>
<dbReference type="PANTHER" id="PTHR32305:SF15">
    <property type="entry name" value="PROTEIN RHSA-RELATED"/>
    <property type="match status" value="1"/>
</dbReference>